<evidence type="ECO:0000313" key="1">
    <source>
        <dbReference type="EMBL" id="MBD1262095.1"/>
    </source>
</evidence>
<organism evidence="2 3">
    <name type="scientific">Maribacter polysiphoniae</name>
    <dbReference type="NCBI Taxonomy" id="429344"/>
    <lineage>
        <taxon>Bacteria</taxon>
        <taxon>Pseudomonadati</taxon>
        <taxon>Bacteroidota</taxon>
        <taxon>Flavobacteriia</taxon>
        <taxon>Flavobacteriales</taxon>
        <taxon>Flavobacteriaceae</taxon>
        <taxon>Maribacter</taxon>
    </lineage>
</organism>
<comment type="caution">
    <text evidence="2">The sequence shown here is derived from an EMBL/GenBank/DDBJ whole genome shotgun (WGS) entry which is preliminary data.</text>
</comment>
<reference evidence="2 3" key="1">
    <citation type="submission" date="2018-05" db="EMBL/GenBank/DDBJ databases">
        <title>Genomic Encyclopedia of Archaeal and Bacterial Type Strains, Phase II (KMG-II): from individual species to whole genera.</title>
        <authorList>
            <person name="Goeker M."/>
        </authorList>
    </citation>
    <scope>NUCLEOTIDE SEQUENCE [LARGE SCALE GENOMIC DNA]</scope>
    <source>
        <strain evidence="2 3">DSM 23514</strain>
    </source>
</reference>
<evidence type="ECO:0000313" key="4">
    <source>
        <dbReference type="Proteomes" id="UP000651837"/>
    </source>
</evidence>
<name>A0A316DVK1_9FLAO</name>
<dbReference type="OrthoDB" id="1177912at2"/>
<dbReference type="RefSeq" id="WP_109653469.1">
    <property type="nucleotide sequence ID" value="NZ_JACWLN010000008.1"/>
</dbReference>
<proteinExistence type="predicted"/>
<protein>
    <submittedName>
        <fullName evidence="2">Uncharacterized protein</fullName>
    </submittedName>
</protein>
<keyword evidence="4" id="KW-1185">Reference proteome</keyword>
<dbReference type="EMBL" id="JACWLN010000008">
    <property type="protein sequence ID" value="MBD1262095.1"/>
    <property type="molecule type" value="Genomic_DNA"/>
</dbReference>
<evidence type="ECO:0000313" key="3">
    <source>
        <dbReference type="Proteomes" id="UP000245667"/>
    </source>
</evidence>
<dbReference type="Proteomes" id="UP000651837">
    <property type="component" value="Unassembled WGS sequence"/>
</dbReference>
<dbReference type="Proteomes" id="UP000245667">
    <property type="component" value="Unassembled WGS sequence"/>
</dbReference>
<sequence length="218" mass="24491">MEKTAYYKAFVAQTPEDIVQSVFKNGEDVLVAISLNNGAYLEGVIIDVKQEDNHHKMVCMLSQDEQISFFPAHAITLITVKQPKKMLVELSKGNISRPMPTNDENLSVLQLKRWLHTEKVQLGNQIKELKIDTIPLDAFNNRLNLQDVIKALVIAKGEITKDGLGEEAWQGVETIVIKQADRLFLQIEGKTLTMSIAVDKALPKSLSKILEEKLLEIV</sequence>
<dbReference type="AlphaFoldDB" id="A0A316DVK1"/>
<dbReference type="EMBL" id="QGGQ01000010">
    <property type="protein sequence ID" value="PWK21786.1"/>
    <property type="molecule type" value="Genomic_DNA"/>
</dbReference>
<reference evidence="1 4" key="2">
    <citation type="submission" date="2020-07" db="EMBL/GenBank/DDBJ databases">
        <title>The draft genome sequence of Maribacter polysiphoniae KCTC 22021.</title>
        <authorList>
            <person name="Mu L."/>
        </authorList>
    </citation>
    <scope>NUCLEOTIDE SEQUENCE [LARGE SCALE GENOMIC DNA]</scope>
    <source>
        <strain evidence="1 4">KCTC 22021</strain>
    </source>
</reference>
<gene>
    <name evidence="1" type="ORF">HZY62_15950</name>
    <name evidence="2" type="ORF">LX92_03566</name>
</gene>
<accession>A0A316DVK1</accession>
<evidence type="ECO:0000313" key="2">
    <source>
        <dbReference type="EMBL" id="PWK21786.1"/>
    </source>
</evidence>